<sequence>MPIEVSSALLEQLAAEAAAHHPLECCGILTGSAERIEAIIPAANVHPAPATRFEIDPQALIDAHRAARAGGPQVLGYFHSHPHGPARPSATDQAMAAGDGAIWAVIAPGATTWWRDAPGGFEPLSLAMPTR</sequence>
<reference evidence="7 8" key="1">
    <citation type="submission" date="2015-04" db="EMBL/GenBank/DDBJ databases">
        <title>The draft genome sequence of Erythrobacter luteus KA37.</title>
        <authorList>
            <person name="Zhuang L."/>
            <person name="Liu Y."/>
            <person name="Shao Z."/>
        </authorList>
    </citation>
    <scope>NUCLEOTIDE SEQUENCE [LARGE SCALE GENOMIC DNA]</scope>
    <source>
        <strain evidence="7 8">KA37</strain>
    </source>
</reference>
<keyword evidence="4" id="KW-0862">Zinc</keyword>
<dbReference type="AlphaFoldDB" id="A0A0G9MNX6"/>
<dbReference type="Proteomes" id="UP000053464">
    <property type="component" value="Unassembled WGS sequence"/>
</dbReference>
<evidence type="ECO:0000259" key="6">
    <source>
        <dbReference type="PROSITE" id="PS50249"/>
    </source>
</evidence>
<dbReference type="InterPro" id="IPR051929">
    <property type="entry name" value="VirAsm_ModProt"/>
</dbReference>
<comment type="caution">
    <text evidence="7">The sequence shown here is derived from an EMBL/GenBank/DDBJ whole genome shotgun (WGS) entry which is preliminary data.</text>
</comment>
<evidence type="ECO:0000256" key="2">
    <source>
        <dbReference type="ARBA" id="ARBA00022723"/>
    </source>
</evidence>
<evidence type="ECO:0000313" key="8">
    <source>
        <dbReference type="Proteomes" id="UP000053464"/>
    </source>
</evidence>
<keyword evidence="3" id="KW-0378">Hydrolase</keyword>
<proteinExistence type="predicted"/>
<dbReference type="PANTHER" id="PTHR34858:SF1">
    <property type="entry name" value="CYSO-CYSTEINE PEPTIDASE"/>
    <property type="match status" value="1"/>
</dbReference>
<keyword evidence="5" id="KW-0482">Metalloprotease</keyword>
<protein>
    <recommendedName>
        <fullName evidence="6">MPN domain-containing protein</fullName>
    </recommendedName>
</protein>
<dbReference type="STRING" id="1581420.AAW00_13375"/>
<dbReference type="Pfam" id="PF14464">
    <property type="entry name" value="Prok-JAB"/>
    <property type="match status" value="1"/>
</dbReference>
<keyword evidence="2" id="KW-0479">Metal-binding</keyword>
<dbReference type="SUPFAM" id="SSF102712">
    <property type="entry name" value="JAB1/MPN domain"/>
    <property type="match status" value="1"/>
</dbReference>
<evidence type="ECO:0000256" key="4">
    <source>
        <dbReference type="ARBA" id="ARBA00022833"/>
    </source>
</evidence>
<organism evidence="7 8">
    <name type="scientific">Aurantiacibacter luteus</name>
    <dbReference type="NCBI Taxonomy" id="1581420"/>
    <lineage>
        <taxon>Bacteria</taxon>
        <taxon>Pseudomonadati</taxon>
        <taxon>Pseudomonadota</taxon>
        <taxon>Alphaproteobacteria</taxon>
        <taxon>Sphingomonadales</taxon>
        <taxon>Erythrobacteraceae</taxon>
        <taxon>Aurantiacibacter</taxon>
    </lineage>
</organism>
<keyword evidence="1" id="KW-0645">Protease</keyword>
<evidence type="ECO:0000256" key="3">
    <source>
        <dbReference type="ARBA" id="ARBA00022801"/>
    </source>
</evidence>
<accession>A0A0G9MNX6</accession>
<dbReference type="RefSeq" id="WP_047004936.1">
    <property type="nucleotide sequence ID" value="NZ_LBHB01000004.1"/>
</dbReference>
<dbReference type="PATRIC" id="fig|1581420.6.peg.2733"/>
<dbReference type="SMART" id="SM00232">
    <property type="entry name" value="JAB_MPN"/>
    <property type="match status" value="1"/>
</dbReference>
<keyword evidence="8" id="KW-1185">Reference proteome</keyword>
<dbReference type="Gene3D" id="3.40.140.10">
    <property type="entry name" value="Cytidine Deaminase, domain 2"/>
    <property type="match status" value="1"/>
</dbReference>
<evidence type="ECO:0000256" key="5">
    <source>
        <dbReference type="ARBA" id="ARBA00023049"/>
    </source>
</evidence>
<dbReference type="PANTHER" id="PTHR34858">
    <property type="entry name" value="CYSO-CYSTEINE PEPTIDASE"/>
    <property type="match status" value="1"/>
</dbReference>
<dbReference type="OrthoDB" id="9802958at2"/>
<evidence type="ECO:0000313" key="7">
    <source>
        <dbReference type="EMBL" id="KLE32422.1"/>
    </source>
</evidence>
<dbReference type="CDD" id="cd08070">
    <property type="entry name" value="MPN_like"/>
    <property type="match status" value="1"/>
</dbReference>
<dbReference type="EMBL" id="LBHB01000004">
    <property type="protein sequence ID" value="KLE32422.1"/>
    <property type="molecule type" value="Genomic_DNA"/>
</dbReference>
<name>A0A0G9MNX6_9SPHN</name>
<dbReference type="InterPro" id="IPR037518">
    <property type="entry name" value="MPN"/>
</dbReference>
<dbReference type="GO" id="GO:0006508">
    <property type="term" value="P:proteolysis"/>
    <property type="evidence" value="ECO:0007669"/>
    <property type="project" value="UniProtKB-KW"/>
</dbReference>
<dbReference type="GO" id="GO:0008235">
    <property type="term" value="F:metalloexopeptidase activity"/>
    <property type="evidence" value="ECO:0007669"/>
    <property type="project" value="TreeGrafter"/>
</dbReference>
<feature type="domain" description="MPN" evidence="6">
    <location>
        <begin position="3"/>
        <end position="131"/>
    </location>
</feature>
<dbReference type="PROSITE" id="PS50249">
    <property type="entry name" value="MPN"/>
    <property type="match status" value="1"/>
</dbReference>
<gene>
    <name evidence="7" type="ORF">AAW00_13375</name>
</gene>
<evidence type="ECO:0000256" key="1">
    <source>
        <dbReference type="ARBA" id="ARBA00022670"/>
    </source>
</evidence>
<dbReference type="GO" id="GO:0008270">
    <property type="term" value="F:zinc ion binding"/>
    <property type="evidence" value="ECO:0007669"/>
    <property type="project" value="TreeGrafter"/>
</dbReference>
<dbReference type="InterPro" id="IPR028090">
    <property type="entry name" value="JAB_dom_prok"/>
</dbReference>
<dbReference type="InterPro" id="IPR000555">
    <property type="entry name" value="JAMM/MPN+_dom"/>
</dbReference>